<gene>
    <name evidence="1" type="ORF">SAMN04489800_3191</name>
</gene>
<name>A0A0J6G8S2_PSEDM</name>
<proteinExistence type="predicted"/>
<evidence type="ECO:0000313" key="2">
    <source>
        <dbReference type="Proteomes" id="UP000183613"/>
    </source>
</evidence>
<dbReference type="RefSeq" id="WP_048361915.1">
    <property type="nucleotide sequence ID" value="NZ_FNUD01000002.1"/>
</dbReference>
<dbReference type="PATRIC" id="fig|882211.3.peg.4310"/>
<evidence type="ECO:0008006" key="3">
    <source>
        <dbReference type="Google" id="ProtNLM"/>
    </source>
</evidence>
<dbReference type="AlphaFoldDB" id="A0A0J6G8S2"/>
<reference evidence="1" key="1">
    <citation type="submission" date="2016-10" db="EMBL/GenBank/DDBJ databases">
        <authorList>
            <person name="Varghese N."/>
            <person name="Submissions S."/>
        </authorList>
    </citation>
    <scope>NUCLEOTIDE SEQUENCE [LARGE SCALE GENOMIC DNA]</scope>
    <source>
        <strain evidence="1">LMG 25555</strain>
    </source>
</reference>
<comment type="caution">
    <text evidence="1">The sequence shown here is derived from an EMBL/GenBank/DDBJ whole genome shotgun (WGS) entry which is preliminary data.</text>
</comment>
<dbReference type="Proteomes" id="UP000183613">
    <property type="component" value="Unassembled WGS sequence"/>
</dbReference>
<dbReference type="EMBL" id="FNUD01000002">
    <property type="protein sequence ID" value="SEE96901.1"/>
    <property type="molecule type" value="Genomic_DNA"/>
</dbReference>
<accession>A0A0J6G8S2</accession>
<sequence>MNQSNNVEVTSAEKLDVTIPQNLYESLVTLATRHDRSISGEIKQAWMQWTDQLSSLKLILALLTSQNGNAAESTDTHISLRTTPSNIKHHLCKFKTGQVHQIKEQANILMVSMNTVILKALVWWVNTWKRVDLLNSGVMSLPEIHLDS</sequence>
<evidence type="ECO:0000313" key="1">
    <source>
        <dbReference type="EMBL" id="SEE96901.1"/>
    </source>
</evidence>
<keyword evidence="2" id="KW-1185">Reference proteome</keyword>
<organism evidence="1 2">
    <name type="scientific">Pseudomonas deceptionensis</name>
    <dbReference type="NCBI Taxonomy" id="882211"/>
    <lineage>
        <taxon>Bacteria</taxon>
        <taxon>Pseudomonadati</taxon>
        <taxon>Pseudomonadota</taxon>
        <taxon>Gammaproteobacteria</taxon>
        <taxon>Pseudomonadales</taxon>
        <taxon>Pseudomonadaceae</taxon>
        <taxon>Pseudomonas</taxon>
    </lineage>
</organism>
<protein>
    <recommendedName>
        <fullName evidence="3">Arc-like DNA binding domain-containing protein</fullName>
    </recommendedName>
</protein>